<comment type="similarity">
    <text evidence="1">Belongs to the LysR transcriptional regulatory family.</text>
</comment>
<reference evidence="6 8" key="1">
    <citation type="submission" date="2015-04" db="EMBL/GenBank/DDBJ databases">
        <title>Genome sequence of Kerstersia gyiorum CG1.</title>
        <authorList>
            <person name="Greninger A.L."/>
            <person name="Kozyreva V."/>
            <person name="Chaturvedi V."/>
        </authorList>
    </citation>
    <scope>NUCLEOTIDE SEQUENCE [LARGE SCALE GENOMIC DNA]</scope>
    <source>
        <strain evidence="6 8">CG1</strain>
    </source>
</reference>
<dbReference type="Proteomes" id="UP000292039">
    <property type="component" value="Unassembled WGS sequence"/>
</dbReference>
<dbReference type="Gene3D" id="1.10.10.10">
    <property type="entry name" value="Winged helix-like DNA-binding domain superfamily/Winged helix DNA-binding domain"/>
    <property type="match status" value="1"/>
</dbReference>
<reference evidence="7 9" key="2">
    <citation type="submission" date="2019-02" db="EMBL/GenBank/DDBJ databases">
        <title>Genomic Encyclopedia of Type Strains, Phase IV (KMG-IV): sequencing the most valuable type-strain genomes for metagenomic binning, comparative biology and taxonomic classification.</title>
        <authorList>
            <person name="Goeker M."/>
        </authorList>
    </citation>
    <scope>NUCLEOTIDE SEQUENCE [LARGE SCALE GENOMIC DNA]</scope>
    <source>
        <strain evidence="7 9">DSM 16618</strain>
    </source>
</reference>
<evidence type="ECO:0000256" key="1">
    <source>
        <dbReference type="ARBA" id="ARBA00009437"/>
    </source>
</evidence>
<evidence type="ECO:0000313" key="9">
    <source>
        <dbReference type="Proteomes" id="UP000292039"/>
    </source>
</evidence>
<dbReference type="PRINTS" id="PR00039">
    <property type="entry name" value="HTHLYSR"/>
</dbReference>
<evidence type="ECO:0000259" key="5">
    <source>
        <dbReference type="PROSITE" id="PS50931"/>
    </source>
</evidence>
<dbReference type="AlphaFoldDB" id="A0A171KWG0"/>
<evidence type="ECO:0000256" key="3">
    <source>
        <dbReference type="ARBA" id="ARBA00023125"/>
    </source>
</evidence>
<keyword evidence="4" id="KW-0804">Transcription</keyword>
<dbReference type="Proteomes" id="UP000078084">
    <property type="component" value="Unassembled WGS sequence"/>
</dbReference>
<dbReference type="InterPro" id="IPR050389">
    <property type="entry name" value="LysR-type_TF"/>
</dbReference>
<sequence>MNLAFNHLSVSQLMALAAILEVRNLSRAARLLGTSQPALSRHLAQFREALGDPLMVRRGREYVLTERGQALLDPLRDVLAGLERLSSPAEFSPARCERRFCLAGSDYVAQYILPGLLHDLALQAPGVSVEFRIWQADRYDWLEDGKVDLVTTMLEDTPADYHGRVLGEDTPVCCMRKGHALARQARISQAQYLSWPHATISMGGDKDSFIDAHLRRQHLRRDLKLAVPFYSAALSVIQQSDMLLTLPEHIARQWAQQADVCARPLSFIEHRFRYWVVWHSRIQSSPEQQWFRQFVFDHCRSSRFLSPGDAWPPNHTA</sequence>
<dbReference type="PATRIC" id="fig|206506.3.peg.619"/>
<dbReference type="CDD" id="cd08417">
    <property type="entry name" value="PBP2_Nitroaromatics_like"/>
    <property type="match status" value="1"/>
</dbReference>
<organism evidence="6 8">
    <name type="scientific">Kerstersia gyiorum</name>
    <dbReference type="NCBI Taxonomy" id="206506"/>
    <lineage>
        <taxon>Bacteria</taxon>
        <taxon>Pseudomonadati</taxon>
        <taxon>Pseudomonadota</taxon>
        <taxon>Betaproteobacteria</taxon>
        <taxon>Burkholderiales</taxon>
        <taxon>Alcaligenaceae</taxon>
        <taxon>Kerstersia</taxon>
    </lineage>
</organism>
<dbReference type="GO" id="GO:0003700">
    <property type="term" value="F:DNA-binding transcription factor activity"/>
    <property type="evidence" value="ECO:0007669"/>
    <property type="project" value="InterPro"/>
</dbReference>
<keyword evidence="8" id="KW-1185">Reference proteome</keyword>
<dbReference type="InterPro" id="IPR036388">
    <property type="entry name" value="WH-like_DNA-bd_sf"/>
</dbReference>
<dbReference type="PROSITE" id="PS50931">
    <property type="entry name" value="HTH_LYSR"/>
    <property type="match status" value="1"/>
</dbReference>
<dbReference type="Gene3D" id="3.40.190.10">
    <property type="entry name" value="Periplasmic binding protein-like II"/>
    <property type="match status" value="2"/>
</dbReference>
<dbReference type="SUPFAM" id="SSF46785">
    <property type="entry name" value="Winged helix' DNA-binding domain"/>
    <property type="match status" value="1"/>
</dbReference>
<comment type="caution">
    <text evidence="6">The sequence shown here is derived from an EMBL/GenBank/DDBJ whole genome shotgun (WGS) entry which is preliminary data.</text>
</comment>
<dbReference type="EMBL" id="SGWZ01000001">
    <property type="protein sequence ID" value="RZS73490.1"/>
    <property type="molecule type" value="Genomic_DNA"/>
</dbReference>
<dbReference type="PANTHER" id="PTHR30118">
    <property type="entry name" value="HTH-TYPE TRANSCRIPTIONAL REGULATOR LEUO-RELATED"/>
    <property type="match status" value="1"/>
</dbReference>
<dbReference type="STRING" id="206506.AAV32_02805"/>
<accession>A0A171KWG0</accession>
<dbReference type="PANTHER" id="PTHR30118:SF15">
    <property type="entry name" value="TRANSCRIPTIONAL REGULATORY PROTEIN"/>
    <property type="match status" value="1"/>
</dbReference>
<feature type="domain" description="HTH lysR-type" evidence="5">
    <location>
        <begin position="8"/>
        <end position="65"/>
    </location>
</feature>
<evidence type="ECO:0000256" key="2">
    <source>
        <dbReference type="ARBA" id="ARBA00023015"/>
    </source>
</evidence>
<dbReference type="InterPro" id="IPR037402">
    <property type="entry name" value="YidZ_PBP2"/>
</dbReference>
<keyword evidence="3" id="KW-0238">DNA-binding</keyword>
<keyword evidence="2" id="KW-0805">Transcription regulation</keyword>
<dbReference type="GO" id="GO:0003677">
    <property type="term" value="F:DNA binding"/>
    <property type="evidence" value="ECO:0007669"/>
    <property type="project" value="UniProtKB-KW"/>
</dbReference>
<dbReference type="GeneID" id="99727810"/>
<evidence type="ECO:0000313" key="6">
    <source>
        <dbReference type="EMBL" id="KKO73227.1"/>
    </source>
</evidence>
<gene>
    <name evidence="6" type="ORF">AAV32_02805</name>
    <name evidence="7" type="ORF">EV679_0685</name>
</gene>
<evidence type="ECO:0000313" key="7">
    <source>
        <dbReference type="EMBL" id="RZS73490.1"/>
    </source>
</evidence>
<dbReference type="InterPro" id="IPR000847">
    <property type="entry name" value="LysR_HTH_N"/>
</dbReference>
<dbReference type="Pfam" id="PF00126">
    <property type="entry name" value="HTH_1"/>
    <property type="match status" value="1"/>
</dbReference>
<evidence type="ECO:0000313" key="8">
    <source>
        <dbReference type="Proteomes" id="UP000078084"/>
    </source>
</evidence>
<dbReference type="Pfam" id="PF03466">
    <property type="entry name" value="LysR_substrate"/>
    <property type="match status" value="1"/>
</dbReference>
<dbReference type="InterPro" id="IPR036390">
    <property type="entry name" value="WH_DNA-bd_sf"/>
</dbReference>
<dbReference type="SUPFAM" id="SSF53850">
    <property type="entry name" value="Periplasmic binding protein-like II"/>
    <property type="match status" value="1"/>
</dbReference>
<dbReference type="InterPro" id="IPR005119">
    <property type="entry name" value="LysR_subst-bd"/>
</dbReference>
<proteinExistence type="inferred from homology"/>
<evidence type="ECO:0000256" key="4">
    <source>
        <dbReference type="ARBA" id="ARBA00023163"/>
    </source>
</evidence>
<dbReference type="RefSeq" id="WP_068367296.1">
    <property type="nucleotide sequence ID" value="NZ_CBCSEB010000002.1"/>
</dbReference>
<dbReference type="EMBL" id="LBNE01000001">
    <property type="protein sequence ID" value="KKO73227.1"/>
    <property type="molecule type" value="Genomic_DNA"/>
</dbReference>
<protein>
    <submittedName>
        <fullName evidence="7">LysR family transcriptional regulator</fullName>
    </submittedName>
</protein>
<name>A0A171KWG0_9BURK</name>